<keyword evidence="2" id="KW-0805">Transcription regulation</keyword>
<dbReference type="GO" id="GO:0003700">
    <property type="term" value="F:DNA-binding transcription factor activity"/>
    <property type="evidence" value="ECO:0007669"/>
    <property type="project" value="InterPro"/>
</dbReference>
<dbReference type="GO" id="GO:0006351">
    <property type="term" value="P:DNA-templated transcription"/>
    <property type="evidence" value="ECO:0007669"/>
    <property type="project" value="TreeGrafter"/>
</dbReference>
<dbReference type="InterPro" id="IPR036390">
    <property type="entry name" value="WH_DNA-bd_sf"/>
</dbReference>
<dbReference type="EMBL" id="CP069370">
    <property type="protein sequence ID" value="QYZ71005.1"/>
    <property type="molecule type" value="Genomic_DNA"/>
</dbReference>
<dbReference type="InterPro" id="IPR005119">
    <property type="entry name" value="LysR_subst-bd"/>
</dbReference>
<dbReference type="SUPFAM" id="SSF46785">
    <property type="entry name" value="Winged helix' DNA-binding domain"/>
    <property type="match status" value="1"/>
</dbReference>
<evidence type="ECO:0000313" key="7">
    <source>
        <dbReference type="Proteomes" id="UP000826300"/>
    </source>
</evidence>
<evidence type="ECO:0000259" key="5">
    <source>
        <dbReference type="PROSITE" id="PS50931"/>
    </source>
</evidence>
<protein>
    <submittedName>
        <fullName evidence="6">LysR family transcriptional regulator</fullName>
    </submittedName>
</protein>
<organism evidence="6 7">
    <name type="scientific">Neotabrizicola shimadae</name>
    <dbReference type="NCBI Taxonomy" id="2807096"/>
    <lineage>
        <taxon>Bacteria</taxon>
        <taxon>Pseudomonadati</taxon>
        <taxon>Pseudomonadota</taxon>
        <taxon>Alphaproteobacteria</taxon>
        <taxon>Rhodobacterales</taxon>
        <taxon>Paracoccaceae</taxon>
        <taxon>Neotabrizicola</taxon>
    </lineage>
</organism>
<keyword evidence="3" id="KW-0238">DNA-binding</keyword>
<evidence type="ECO:0000256" key="1">
    <source>
        <dbReference type="ARBA" id="ARBA00009437"/>
    </source>
</evidence>
<dbReference type="PANTHER" id="PTHR30537:SF3">
    <property type="entry name" value="TRANSCRIPTIONAL REGULATORY PROTEIN"/>
    <property type="match status" value="1"/>
</dbReference>
<accession>A0A8G1ECU7</accession>
<name>A0A8G1ECU7_9RHOB</name>
<dbReference type="PROSITE" id="PS50931">
    <property type="entry name" value="HTH_LYSR"/>
    <property type="match status" value="1"/>
</dbReference>
<dbReference type="Pfam" id="PF03466">
    <property type="entry name" value="LysR_substrate"/>
    <property type="match status" value="1"/>
</dbReference>
<dbReference type="InterPro" id="IPR036388">
    <property type="entry name" value="WH-like_DNA-bd_sf"/>
</dbReference>
<dbReference type="InterPro" id="IPR058163">
    <property type="entry name" value="LysR-type_TF_proteobact-type"/>
</dbReference>
<evidence type="ECO:0000313" key="6">
    <source>
        <dbReference type="EMBL" id="QYZ71005.1"/>
    </source>
</evidence>
<dbReference type="Pfam" id="PF00126">
    <property type="entry name" value="HTH_1"/>
    <property type="match status" value="1"/>
</dbReference>
<dbReference type="PANTHER" id="PTHR30537">
    <property type="entry name" value="HTH-TYPE TRANSCRIPTIONAL REGULATOR"/>
    <property type="match status" value="1"/>
</dbReference>
<dbReference type="AlphaFoldDB" id="A0A8G1ECU7"/>
<dbReference type="KEGG" id="nsm:JO391_05700"/>
<gene>
    <name evidence="6" type="ORF">JO391_05700</name>
</gene>
<evidence type="ECO:0000256" key="2">
    <source>
        <dbReference type="ARBA" id="ARBA00023015"/>
    </source>
</evidence>
<dbReference type="RefSeq" id="WP_220663248.1">
    <property type="nucleotide sequence ID" value="NZ_CP069370.1"/>
</dbReference>
<dbReference type="GO" id="GO:0043565">
    <property type="term" value="F:sequence-specific DNA binding"/>
    <property type="evidence" value="ECO:0007669"/>
    <property type="project" value="TreeGrafter"/>
</dbReference>
<dbReference type="SUPFAM" id="SSF53850">
    <property type="entry name" value="Periplasmic binding protein-like II"/>
    <property type="match status" value="1"/>
</dbReference>
<keyword evidence="4" id="KW-0804">Transcription</keyword>
<evidence type="ECO:0000256" key="4">
    <source>
        <dbReference type="ARBA" id="ARBA00023163"/>
    </source>
</evidence>
<keyword evidence="7" id="KW-1185">Reference proteome</keyword>
<dbReference type="InterPro" id="IPR000847">
    <property type="entry name" value="LysR_HTH_N"/>
</dbReference>
<feature type="domain" description="HTH lysR-type" evidence="5">
    <location>
        <begin position="1"/>
        <end position="58"/>
    </location>
</feature>
<sequence length="295" mass="31688">MDWDDMRVFLAVARAESLSGAGRVLKIDPATVGRRVARLEEAVGARLFAKGPTGYALSEEGLRLLAHAERAEAAMEGAAEAVTGAGGLTGQIRLGAPDGCANYLLPQVLAEICDENPGLEVQIVALPRVFNLSRREADMAIGVSRPEAGRLRVQKLADYRLHFAASRDWLAANGPVTSLAELKLHRIVGYIPDMIFDKELDYLSGLGIAAVPLASNSVSVQLNWLRAGAGVGIVHDFALPAAPELVKVIPEAVSLVRAFWLIRHESDGRAERLSRFADLLAAGVRKEVQRLEAMA</sequence>
<dbReference type="Gene3D" id="3.40.190.290">
    <property type="match status" value="1"/>
</dbReference>
<comment type="similarity">
    <text evidence="1">Belongs to the LysR transcriptional regulatory family.</text>
</comment>
<proteinExistence type="inferred from homology"/>
<evidence type="ECO:0000256" key="3">
    <source>
        <dbReference type="ARBA" id="ARBA00023125"/>
    </source>
</evidence>
<dbReference type="Proteomes" id="UP000826300">
    <property type="component" value="Chromosome"/>
</dbReference>
<dbReference type="Gene3D" id="1.10.10.10">
    <property type="entry name" value="Winged helix-like DNA-binding domain superfamily/Winged helix DNA-binding domain"/>
    <property type="match status" value="1"/>
</dbReference>
<reference evidence="6" key="1">
    <citation type="submission" date="2021-02" db="EMBL/GenBank/DDBJ databases">
        <title>Rhodobacter shimadae sp. nov., an aerobic anoxygenic phototrophic bacterium isolated from a hot spring.</title>
        <authorList>
            <person name="Muramatsu S."/>
            <person name="Haruta S."/>
            <person name="Hirose S."/>
            <person name="Hanada S."/>
        </authorList>
    </citation>
    <scope>NUCLEOTIDE SEQUENCE</scope>
    <source>
        <strain evidence="6">N10</strain>
    </source>
</reference>